<evidence type="ECO:0008006" key="4">
    <source>
        <dbReference type="Google" id="ProtNLM"/>
    </source>
</evidence>
<feature type="chain" id="PRO_5045637569" description="PEP-CTERM protein-sorting domain-containing protein" evidence="1">
    <location>
        <begin position="24"/>
        <end position="205"/>
    </location>
</feature>
<evidence type="ECO:0000313" key="3">
    <source>
        <dbReference type="Proteomes" id="UP000652176"/>
    </source>
</evidence>
<accession>A0ABR9CWD8</accession>
<evidence type="ECO:0000256" key="1">
    <source>
        <dbReference type="SAM" id="SignalP"/>
    </source>
</evidence>
<dbReference type="RefSeq" id="WP_192373584.1">
    <property type="nucleotide sequence ID" value="NZ_CAJHIV010000001.1"/>
</dbReference>
<protein>
    <recommendedName>
        <fullName evidence="4">PEP-CTERM protein-sorting domain-containing protein</fullName>
    </recommendedName>
</protein>
<gene>
    <name evidence="2" type="ORF">IE877_04725</name>
</gene>
<proteinExistence type="predicted"/>
<comment type="caution">
    <text evidence="2">The sequence shown here is derived from an EMBL/GenBank/DDBJ whole genome shotgun (WGS) entry which is preliminary data.</text>
</comment>
<keyword evidence="1" id="KW-0732">Signal</keyword>
<name>A0ABR9CWD8_9GAMM</name>
<dbReference type="Gene3D" id="2.60.40.680">
    <property type="match status" value="1"/>
</dbReference>
<reference evidence="2 3" key="1">
    <citation type="submission" date="2020-09" db="EMBL/GenBank/DDBJ databases">
        <title>Methylomonas albis sp. nov. and Methylomonas fluvii sp. nov.: Two cold-adapted methanotrophs from the River Elbe and an amended description of Methylovulum psychrotolerans strain Eb1.</title>
        <authorList>
            <person name="Bussmann I.K."/>
            <person name="Klings K.-W."/>
            <person name="Warnstedt J."/>
            <person name="Hoppert M."/>
            <person name="Saborowski A."/>
            <person name="Horn F."/>
            <person name="Liebner S."/>
        </authorList>
    </citation>
    <scope>NUCLEOTIDE SEQUENCE [LARGE SCALE GENOMIC DNA]</scope>
    <source>
        <strain evidence="2 3">EbA</strain>
    </source>
</reference>
<dbReference type="SUPFAM" id="SSF49384">
    <property type="entry name" value="Carbohydrate-binding domain"/>
    <property type="match status" value="1"/>
</dbReference>
<sequence length="205" mass="21253">MNKIASTLISAALYMFSITPSHAVAILDISPSIQSVGISSPVSFAVTLSGLDANTALSVYDLDIGFDPTLLSFSQVTFGDPLLGDQLDLLNLGLNGPTATAGLGLINLIEFSLDDTAALLAQQADSFTLAILSFNTLTAGTSPITLSVNGLTDTNAADIPYTVRNGAIVIGGDPSTNTVPEPEALLLLLSGSLAFLLNPRRNRFL</sequence>
<dbReference type="Proteomes" id="UP000652176">
    <property type="component" value="Unassembled WGS sequence"/>
</dbReference>
<organism evidence="2 3">
    <name type="scientific">Methylomonas albis</name>
    <dbReference type="NCBI Taxonomy" id="1854563"/>
    <lineage>
        <taxon>Bacteria</taxon>
        <taxon>Pseudomonadati</taxon>
        <taxon>Pseudomonadota</taxon>
        <taxon>Gammaproteobacteria</taxon>
        <taxon>Methylococcales</taxon>
        <taxon>Methylococcaceae</taxon>
        <taxon>Methylomonas</taxon>
    </lineage>
</organism>
<feature type="signal peptide" evidence="1">
    <location>
        <begin position="1"/>
        <end position="23"/>
    </location>
</feature>
<keyword evidence="3" id="KW-1185">Reference proteome</keyword>
<dbReference type="InterPro" id="IPR008965">
    <property type="entry name" value="CBM2/CBM3_carb-bd_dom_sf"/>
</dbReference>
<dbReference type="EMBL" id="JACXSS010000001">
    <property type="protein sequence ID" value="MBD9355186.1"/>
    <property type="molecule type" value="Genomic_DNA"/>
</dbReference>
<evidence type="ECO:0000313" key="2">
    <source>
        <dbReference type="EMBL" id="MBD9355186.1"/>
    </source>
</evidence>